<dbReference type="RefSeq" id="WP_192361117.1">
    <property type="nucleotide sequence ID" value="NZ_CP119182.1"/>
</dbReference>
<feature type="transmembrane region" description="Helical" evidence="2">
    <location>
        <begin position="26"/>
        <end position="53"/>
    </location>
</feature>
<dbReference type="Proteomes" id="UP000661025">
    <property type="component" value="Unassembled WGS sequence"/>
</dbReference>
<feature type="region of interest" description="Disordered" evidence="1">
    <location>
        <begin position="1"/>
        <end position="22"/>
    </location>
</feature>
<keyword evidence="2" id="KW-0472">Membrane</keyword>
<dbReference type="AlphaFoldDB" id="A0A927QG30"/>
<keyword evidence="2" id="KW-0812">Transmembrane</keyword>
<evidence type="ECO:0000256" key="1">
    <source>
        <dbReference type="SAM" id="MobiDB-lite"/>
    </source>
</evidence>
<evidence type="ECO:0000313" key="4">
    <source>
        <dbReference type="Proteomes" id="UP000661025"/>
    </source>
</evidence>
<sequence>MRRRTPRPDAAGHEYSPSPPPARVPAVLVGLLAGGAAGFLLTGTVGAFSAFVLGRALDVADTGGVLLAAFVAVPLICGVLGAVIAFHRAGHNRRCHHPGR</sequence>
<gene>
    <name evidence="3" type="ORF">IHE70_13940</name>
</gene>
<proteinExistence type="predicted"/>
<comment type="caution">
    <text evidence="3">The sequence shown here is derived from an EMBL/GenBank/DDBJ whole genome shotgun (WGS) entry which is preliminary data.</text>
</comment>
<protein>
    <submittedName>
        <fullName evidence="3">Uncharacterized protein</fullName>
    </submittedName>
</protein>
<dbReference type="GeneID" id="79927967"/>
<feature type="transmembrane region" description="Helical" evidence="2">
    <location>
        <begin position="65"/>
        <end position="86"/>
    </location>
</feature>
<accession>A0A927QG30</accession>
<keyword evidence="2" id="KW-1133">Transmembrane helix</keyword>
<name>A0A927QG30_9ACTN</name>
<organism evidence="3 4">
    <name type="scientific">Streptomyces caniscabiei</name>
    <dbReference type="NCBI Taxonomy" id="2746961"/>
    <lineage>
        <taxon>Bacteria</taxon>
        <taxon>Bacillati</taxon>
        <taxon>Actinomycetota</taxon>
        <taxon>Actinomycetes</taxon>
        <taxon>Kitasatosporales</taxon>
        <taxon>Streptomycetaceae</taxon>
        <taxon>Streptomyces</taxon>
    </lineage>
</organism>
<feature type="compositionally biased region" description="Basic and acidic residues" evidence="1">
    <location>
        <begin position="1"/>
        <end position="12"/>
    </location>
</feature>
<evidence type="ECO:0000256" key="2">
    <source>
        <dbReference type="SAM" id="Phobius"/>
    </source>
</evidence>
<evidence type="ECO:0000313" key="3">
    <source>
        <dbReference type="EMBL" id="MBD9724305.1"/>
    </source>
</evidence>
<reference evidence="3" key="1">
    <citation type="submission" date="2020-09" db="EMBL/GenBank/DDBJ databases">
        <title>Streptomyces canutascabiei sp. nov., which causes potato common scab and is distributed across the world.</title>
        <authorList>
            <person name="Nguyen H.P."/>
            <person name="Weisberg A.J."/>
            <person name="Chang J.H."/>
            <person name="Clarke C.R."/>
        </authorList>
    </citation>
    <scope>NUCLEOTIDE SEQUENCE</scope>
    <source>
        <strain evidence="3">ID-01-6.2a</strain>
    </source>
</reference>
<dbReference type="EMBL" id="JACYXT010000004">
    <property type="protein sequence ID" value="MBD9724305.1"/>
    <property type="molecule type" value="Genomic_DNA"/>
</dbReference>